<dbReference type="Proteomes" id="UP001281761">
    <property type="component" value="Unassembled WGS sequence"/>
</dbReference>
<evidence type="ECO:0000313" key="2">
    <source>
        <dbReference type="EMBL" id="KAK2950824.1"/>
    </source>
</evidence>
<protein>
    <submittedName>
        <fullName evidence="2">Uncharacterized protein</fullName>
    </submittedName>
</protein>
<keyword evidence="3" id="KW-1185">Reference proteome</keyword>
<gene>
    <name evidence="2" type="ORF">BLNAU_14242</name>
</gene>
<dbReference type="EMBL" id="JARBJD010000129">
    <property type="protein sequence ID" value="KAK2950824.1"/>
    <property type="molecule type" value="Genomic_DNA"/>
</dbReference>
<evidence type="ECO:0000256" key="1">
    <source>
        <dbReference type="SAM" id="MobiDB-lite"/>
    </source>
</evidence>
<name>A0ABQ9XGL4_9EUKA</name>
<organism evidence="2 3">
    <name type="scientific">Blattamonas nauphoetae</name>
    <dbReference type="NCBI Taxonomy" id="2049346"/>
    <lineage>
        <taxon>Eukaryota</taxon>
        <taxon>Metamonada</taxon>
        <taxon>Preaxostyla</taxon>
        <taxon>Oxymonadida</taxon>
        <taxon>Blattamonas</taxon>
    </lineage>
</organism>
<feature type="region of interest" description="Disordered" evidence="1">
    <location>
        <begin position="41"/>
        <end position="74"/>
    </location>
</feature>
<feature type="compositionally biased region" description="Polar residues" evidence="1">
    <location>
        <begin position="42"/>
        <end position="51"/>
    </location>
</feature>
<evidence type="ECO:0000313" key="3">
    <source>
        <dbReference type="Proteomes" id="UP001281761"/>
    </source>
</evidence>
<comment type="caution">
    <text evidence="2">The sequence shown here is derived from an EMBL/GenBank/DDBJ whole genome shotgun (WGS) entry which is preliminary data.</text>
</comment>
<accession>A0ABQ9XGL4</accession>
<proteinExistence type="predicted"/>
<sequence>MVTLQVHVVPEIVTIQENDSPKTQTLVFPLWSADDIEAFESDLSNRNSSPTAHIPPTRDENNSQQDLTPQFTLD</sequence>
<reference evidence="2 3" key="1">
    <citation type="journal article" date="2022" name="bioRxiv">
        <title>Genomics of Preaxostyla Flagellates Illuminates Evolutionary Transitions and the Path Towards Mitochondrial Loss.</title>
        <authorList>
            <person name="Novak L.V.F."/>
            <person name="Treitli S.C."/>
            <person name="Pyrih J."/>
            <person name="Halakuc P."/>
            <person name="Pipaliya S.V."/>
            <person name="Vacek V."/>
            <person name="Brzon O."/>
            <person name="Soukal P."/>
            <person name="Eme L."/>
            <person name="Dacks J.B."/>
            <person name="Karnkowska A."/>
            <person name="Elias M."/>
            <person name="Hampl V."/>
        </authorList>
    </citation>
    <scope>NUCLEOTIDE SEQUENCE [LARGE SCALE GENOMIC DNA]</scope>
    <source>
        <strain evidence="2">NAU3</strain>
        <tissue evidence="2">Gut</tissue>
    </source>
</reference>
<feature type="compositionally biased region" description="Polar residues" evidence="1">
    <location>
        <begin position="62"/>
        <end position="74"/>
    </location>
</feature>